<protein>
    <submittedName>
        <fullName evidence="2">(northern house mosquito) hypothetical protein</fullName>
    </submittedName>
</protein>
<proteinExistence type="predicted"/>
<feature type="region of interest" description="Disordered" evidence="1">
    <location>
        <begin position="1"/>
        <end position="85"/>
    </location>
</feature>
<reference evidence="2" key="1">
    <citation type="submission" date="2021-05" db="EMBL/GenBank/DDBJ databases">
        <authorList>
            <person name="Alioto T."/>
            <person name="Alioto T."/>
            <person name="Gomez Garrido J."/>
        </authorList>
    </citation>
    <scope>NUCLEOTIDE SEQUENCE</scope>
</reference>
<evidence type="ECO:0000256" key="1">
    <source>
        <dbReference type="SAM" id="MobiDB-lite"/>
    </source>
</evidence>
<organism evidence="2">
    <name type="scientific">Culex pipiens</name>
    <name type="common">House mosquito</name>
    <dbReference type="NCBI Taxonomy" id="7175"/>
    <lineage>
        <taxon>Eukaryota</taxon>
        <taxon>Metazoa</taxon>
        <taxon>Ecdysozoa</taxon>
        <taxon>Arthropoda</taxon>
        <taxon>Hexapoda</taxon>
        <taxon>Insecta</taxon>
        <taxon>Pterygota</taxon>
        <taxon>Neoptera</taxon>
        <taxon>Endopterygota</taxon>
        <taxon>Diptera</taxon>
        <taxon>Nematocera</taxon>
        <taxon>Culicoidea</taxon>
        <taxon>Culicidae</taxon>
        <taxon>Culicinae</taxon>
        <taxon>Culicini</taxon>
        <taxon>Culex</taxon>
        <taxon>Culex</taxon>
    </lineage>
</organism>
<dbReference type="AlphaFoldDB" id="A0A8D8B0F1"/>
<name>A0A8D8B0F1_CULPI</name>
<sequence length="117" mass="13012">MDTKESTAAKPATSGFMFGSVTPAQQTRRRQQTRQWHRLQRQPNHLTRQVPRFGSTSSTPGTGFSFAKVAKPTKDSKPDGMATADAKPCKVEFTPVKVNDSIFPKRCKLFVKADGKR</sequence>
<feature type="compositionally biased region" description="Low complexity" evidence="1">
    <location>
        <begin position="53"/>
        <end position="66"/>
    </location>
</feature>
<feature type="compositionally biased region" description="Basic residues" evidence="1">
    <location>
        <begin position="27"/>
        <end position="40"/>
    </location>
</feature>
<dbReference type="EMBL" id="HBUE01057301">
    <property type="protein sequence ID" value="CAG6466906.1"/>
    <property type="molecule type" value="Transcribed_RNA"/>
</dbReference>
<evidence type="ECO:0000313" key="2">
    <source>
        <dbReference type="EMBL" id="CAG6466906.1"/>
    </source>
</evidence>
<accession>A0A8D8B0F1</accession>